<organism evidence="1 2">
    <name type="scientific">Choristoneura fumiferana</name>
    <name type="common">Spruce budworm moth</name>
    <name type="synonym">Archips fumiferana</name>
    <dbReference type="NCBI Taxonomy" id="7141"/>
    <lineage>
        <taxon>Eukaryota</taxon>
        <taxon>Metazoa</taxon>
        <taxon>Ecdysozoa</taxon>
        <taxon>Arthropoda</taxon>
        <taxon>Hexapoda</taxon>
        <taxon>Insecta</taxon>
        <taxon>Pterygota</taxon>
        <taxon>Neoptera</taxon>
        <taxon>Endopterygota</taxon>
        <taxon>Lepidoptera</taxon>
        <taxon>Glossata</taxon>
        <taxon>Ditrysia</taxon>
        <taxon>Tortricoidea</taxon>
        <taxon>Tortricidae</taxon>
        <taxon>Tortricinae</taxon>
        <taxon>Choristoneura</taxon>
    </lineage>
</organism>
<proteinExistence type="predicted"/>
<sequence length="440" mass="47657">MIVDKVVIGEQAALVPGHFSYGQYLVDKLRENSKNGTALINGETSETATFQRLLQDVVNISVGLQSIGLKRGDVVGMCSESRIEYITTAIAVICCGATVTAVNLQYTKDEMLHVFNISKPSFIIGSSSALKKNGAIFRGLSFVKKIFSFDGASEGSVPLSSVVGKDVNVDTFLAADVKGWTDVAYILYSSGTTGLPKGVMLTNLNSLYGAILSYNRSKPGTRIQTVVPWYHGFGLMSTINSLAAGCIMVYFSEFNLEKYLGAIQKYKVQNLLTVPPIVVLLAKSPIVERFDLSSVSETWCAAAPLSMDTIREAMKRLPNCKGIFQAYGMTETTLSATKDQVDSGNQKVGSGGCPLPGIKVKVVDVETRQKLGPKEKGEICIKGPIVMKGYAGNEAATRAIFDDEGFLKTGDIGFYDEEGYFFIVDRLKELIKYKGFQVSG</sequence>
<gene>
    <name evidence="1" type="ORF">MSG28_014548</name>
</gene>
<comment type="caution">
    <text evidence="1">The sequence shown here is derived from an EMBL/GenBank/DDBJ whole genome shotgun (WGS) entry which is preliminary data.</text>
</comment>
<protein>
    <submittedName>
        <fullName evidence="1">Uncharacterized protein</fullName>
    </submittedName>
</protein>
<keyword evidence="2" id="KW-1185">Reference proteome</keyword>
<name>A0ACC0JRS2_CHOFU</name>
<evidence type="ECO:0000313" key="1">
    <source>
        <dbReference type="EMBL" id="KAI8426867.1"/>
    </source>
</evidence>
<evidence type="ECO:0000313" key="2">
    <source>
        <dbReference type="Proteomes" id="UP001064048"/>
    </source>
</evidence>
<reference evidence="1 2" key="1">
    <citation type="journal article" date="2022" name="Genome Biol. Evol.">
        <title>The Spruce Budworm Genome: Reconstructing the Evolutionary History of Antifreeze Proteins.</title>
        <authorList>
            <person name="Beliveau C."/>
            <person name="Gagne P."/>
            <person name="Picq S."/>
            <person name="Vernygora O."/>
            <person name="Keeling C.I."/>
            <person name="Pinkney K."/>
            <person name="Doucet D."/>
            <person name="Wen F."/>
            <person name="Johnston J.S."/>
            <person name="Maaroufi H."/>
            <person name="Boyle B."/>
            <person name="Laroche J."/>
            <person name="Dewar K."/>
            <person name="Juretic N."/>
            <person name="Blackburn G."/>
            <person name="Nisole A."/>
            <person name="Brunet B."/>
            <person name="Brandao M."/>
            <person name="Lumley L."/>
            <person name="Duan J."/>
            <person name="Quan G."/>
            <person name="Lucarotti C.J."/>
            <person name="Roe A.D."/>
            <person name="Sperling F.A.H."/>
            <person name="Levesque R.C."/>
            <person name="Cusson M."/>
        </authorList>
    </citation>
    <scope>NUCLEOTIDE SEQUENCE [LARGE SCALE GENOMIC DNA]</scope>
    <source>
        <strain evidence="1">Glfc:IPQL:Cfum</strain>
    </source>
</reference>
<dbReference type="EMBL" id="CM046126">
    <property type="protein sequence ID" value="KAI8426867.1"/>
    <property type="molecule type" value="Genomic_DNA"/>
</dbReference>
<dbReference type="Proteomes" id="UP001064048">
    <property type="component" value="Chromosome 26"/>
</dbReference>
<accession>A0ACC0JRS2</accession>